<dbReference type="AlphaFoldDB" id="A0A2P2IWK6"/>
<organism evidence="1">
    <name type="scientific">Rhizophora mucronata</name>
    <name type="common">Asiatic mangrove</name>
    <dbReference type="NCBI Taxonomy" id="61149"/>
    <lineage>
        <taxon>Eukaryota</taxon>
        <taxon>Viridiplantae</taxon>
        <taxon>Streptophyta</taxon>
        <taxon>Embryophyta</taxon>
        <taxon>Tracheophyta</taxon>
        <taxon>Spermatophyta</taxon>
        <taxon>Magnoliopsida</taxon>
        <taxon>eudicotyledons</taxon>
        <taxon>Gunneridae</taxon>
        <taxon>Pentapetalae</taxon>
        <taxon>rosids</taxon>
        <taxon>fabids</taxon>
        <taxon>Malpighiales</taxon>
        <taxon>Rhizophoraceae</taxon>
        <taxon>Rhizophora</taxon>
    </lineage>
</organism>
<dbReference type="EMBL" id="GGEC01005105">
    <property type="protein sequence ID" value="MBW85588.1"/>
    <property type="molecule type" value="Transcribed_RNA"/>
</dbReference>
<evidence type="ECO:0000313" key="1">
    <source>
        <dbReference type="EMBL" id="MBW85588.1"/>
    </source>
</evidence>
<reference evidence="1" key="1">
    <citation type="submission" date="2018-02" db="EMBL/GenBank/DDBJ databases">
        <title>Rhizophora mucronata_Transcriptome.</title>
        <authorList>
            <person name="Meera S.P."/>
            <person name="Sreeshan A."/>
            <person name="Augustine A."/>
        </authorList>
    </citation>
    <scope>NUCLEOTIDE SEQUENCE</scope>
    <source>
        <tissue evidence="1">Leaf</tissue>
    </source>
</reference>
<protein>
    <submittedName>
        <fullName evidence="1">Uncharacterized protein</fullName>
    </submittedName>
</protein>
<proteinExistence type="predicted"/>
<name>A0A2P2IWK6_RHIMU</name>
<sequence>MKPEAKKKNREIKTINKFQHKWKSGSDSCFDLKKLAEALDLEEGKSNEAAVDTKSFVNKQSENSSSYDFSELSEALSVAEKEEKNLDNVRSMTQKKWLGIRMRQLSLLQCINGMKKKTFLEHGKEPLRALPITIRLNRIIAIHQCRQRMLLH</sequence>
<accession>A0A2P2IWK6</accession>